<sequence>MAHKLGNSLEPGDLVLAYNKPLESQWVLLFKNCCNGPYEIEELNGTTLRRKFAESHIKRLYPRGKIVQTSSESENKSRKEIEAEDSIFEGDKIEQQN</sequence>
<keyword evidence="3" id="KW-1185">Reference proteome</keyword>
<evidence type="ECO:0000313" key="2">
    <source>
        <dbReference type="EMBL" id="MBW0499841.1"/>
    </source>
</evidence>
<evidence type="ECO:0000313" key="3">
    <source>
        <dbReference type="Proteomes" id="UP000765509"/>
    </source>
</evidence>
<reference evidence="2" key="1">
    <citation type="submission" date="2021-03" db="EMBL/GenBank/DDBJ databases">
        <title>Draft genome sequence of rust myrtle Austropuccinia psidii MF-1, a brazilian biotype.</title>
        <authorList>
            <person name="Quecine M.C."/>
            <person name="Pachon D.M.R."/>
            <person name="Bonatelli M.L."/>
            <person name="Correr F.H."/>
            <person name="Franceschini L.M."/>
            <person name="Leite T.F."/>
            <person name="Margarido G.R.A."/>
            <person name="Almeida C.A."/>
            <person name="Ferrarezi J.A."/>
            <person name="Labate C.A."/>
        </authorList>
    </citation>
    <scope>NUCLEOTIDE SEQUENCE</scope>
    <source>
        <strain evidence="2">MF-1</strain>
    </source>
</reference>
<comment type="caution">
    <text evidence="2">The sequence shown here is derived from an EMBL/GenBank/DDBJ whole genome shotgun (WGS) entry which is preliminary data.</text>
</comment>
<gene>
    <name evidence="2" type="ORF">O181_039556</name>
</gene>
<proteinExistence type="predicted"/>
<dbReference type="Proteomes" id="UP000765509">
    <property type="component" value="Unassembled WGS sequence"/>
</dbReference>
<feature type="region of interest" description="Disordered" evidence="1">
    <location>
        <begin position="67"/>
        <end position="97"/>
    </location>
</feature>
<dbReference type="AlphaFoldDB" id="A0A9Q3HCM5"/>
<organism evidence="2 3">
    <name type="scientific">Austropuccinia psidii MF-1</name>
    <dbReference type="NCBI Taxonomy" id="1389203"/>
    <lineage>
        <taxon>Eukaryota</taxon>
        <taxon>Fungi</taxon>
        <taxon>Dikarya</taxon>
        <taxon>Basidiomycota</taxon>
        <taxon>Pucciniomycotina</taxon>
        <taxon>Pucciniomycetes</taxon>
        <taxon>Pucciniales</taxon>
        <taxon>Sphaerophragmiaceae</taxon>
        <taxon>Austropuccinia</taxon>
    </lineage>
</organism>
<evidence type="ECO:0000256" key="1">
    <source>
        <dbReference type="SAM" id="MobiDB-lite"/>
    </source>
</evidence>
<accession>A0A9Q3HCM5</accession>
<name>A0A9Q3HCM5_9BASI</name>
<protein>
    <submittedName>
        <fullName evidence="2">Uncharacterized protein</fullName>
    </submittedName>
</protein>
<dbReference type="EMBL" id="AVOT02015493">
    <property type="protein sequence ID" value="MBW0499841.1"/>
    <property type="molecule type" value="Genomic_DNA"/>
</dbReference>